<feature type="domain" description="STAS" evidence="6">
    <location>
        <begin position="439"/>
        <end position="539"/>
    </location>
</feature>
<dbReference type="GO" id="GO:0055085">
    <property type="term" value="P:transmembrane transport"/>
    <property type="evidence" value="ECO:0007669"/>
    <property type="project" value="InterPro"/>
</dbReference>
<evidence type="ECO:0000259" key="6">
    <source>
        <dbReference type="PROSITE" id="PS50801"/>
    </source>
</evidence>
<dbReference type="SUPFAM" id="SSF52091">
    <property type="entry name" value="SpoIIaa-like"/>
    <property type="match status" value="1"/>
</dbReference>
<keyword evidence="4 5" id="KW-0472">Membrane</keyword>
<sequence>MFPREVWPERYTSVDLRKDLLGGLMAAFVLFPLSIGYGLISGLGAVAGLYGGIALSLVGAFCGGVAAVVRGPNILIATAMAFLVAEYATSVAEAFTIVVLAGLFQIGFGILRLGRYVAFVPHPLLAGLFTSLAITLIVSQLHVLLGAELAPSGVAAAIVSLPQAVRGAHLPSVALSGICFALVPLWRGKWAAAVPVTIMMLVAGFAAGMFLFPEVATIGAVQTGLPSLILPVLAPAYVTRILPSAFVLALLSAVMILVLAFLVDSLTGSRHLPNRELVGVGLGNVAAGLLGGMPGSVSTGTLTNIRTGGRTPVSGATVGAVFLLVILVPGSSVVIEQTPRVVIAAVIMVAGFAALDMQFLRGIAKVARHDALIFTGTLLAALFIDFVSAVLIGFVLSSLVTYMQAQRFEAARLRSVPVLDRVVFGDAPGMDPFSARTGLVVFPEQVTIASARELSRIVSPDIRHHRLLLFDLSNTQFVDLTAAVVISQLVNAALAGGRKTIVVVGMRPEVRRTFDALRLLARVPADHLVPDLATGYGVIRSTVSEM</sequence>
<evidence type="ECO:0000256" key="3">
    <source>
        <dbReference type="ARBA" id="ARBA00022989"/>
    </source>
</evidence>
<dbReference type="AlphaFoldDB" id="A0A6B1DUA9"/>
<gene>
    <name evidence="7" type="ORF">F4Y08_13860</name>
</gene>
<protein>
    <submittedName>
        <fullName evidence="7">SulP family inorganic anion transporter</fullName>
    </submittedName>
</protein>
<evidence type="ECO:0000256" key="4">
    <source>
        <dbReference type="ARBA" id="ARBA00023136"/>
    </source>
</evidence>
<feature type="transmembrane region" description="Helical" evidence="5">
    <location>
        <begin position="116"/>
        <end position="137"/>
    </location>
</feature>
<comment type="subcellular location">
    <subcellularLocation>
        <location evidence="1">Membrane</location>
        <topology evidence="1">Multi-pass membrane protein</topology>
    </subcellularLocation>
</comment>
<dbReference type="InterPro" id="IPR011547">
    <property type="entry name" value="SLC26A/SulP_dom"/>
</dbReference>
<reference evidence="7" key="1">
    <citation type="submission" date="2019-09" db="EMBL/GenBank/DDBJ databases">
        <title>Characterisation of the sponge microbiome using genome-centric metagenomics.</title>
        <authorList>
            <person name="Engelberts J.P."/>
            <person name="Robbins S.J."/>
            <person name="De Goeij J.M."/>
            <person name="Aranda M."/>
            <person name="Bell S.C."/>
            <person name="Webster N.S."/>
        </authorList>
    </citation>
    <scope>NUCLEOTIDE SEQUENCE</scope>
    <source>
        <strain evidence="7">SB0662_bin_9</strain>
    </source>
</reference>
<name>A0A6B1DUA9_9CHLR</name>
<dbReference type="InterPro" id="IPR002645">
    <property type="entry name" value="STAS_dom"/>
</dbReference>
<feature type="transmembrane region" description="Helical" evidence="5">
    <location>
        <begin position="168"/>
        <end position="186"/>
    </location>
</feature>
<comment type="caution">
    <text evidence="7">The sequence shown here is derived from an EMBL/GenBank/DDBJ whole genome shotgun (WGS) entry which is preliminary data.</text>
</comment>
<dbReference type="InterPro" id="IPR001902">
    <property type="entry name" value="SLC26A/SulP_fam"/>
</dbReference>
<feature type="transmembrane region" description="Helical" evidence="5">
    <location>
        <begin position="341"/>
        <end position="360"/>
    </location>
</feature>
<dbReference type="Pfam" id="PF00916">
    <property type="entry name" value="Sulfate_transp"/>
    <property type="match status" value="1"/>
</dbReference>
<feature type="transmembrane region" description="Helical" evidence="5">
    <location>
        <begin position="244"/>
        <end position="263"/>
    </location>
</feature>
<dbReference type="PANTHER" id="PTHR11814">
    <property type="entry name" value="SULFATE TRANSPORTER"/>
    <property type="match status" value="1"/>
</dbReference>
<evidence type="ECO:0000256" key="1">
    <source>
        <dbReference type="ARBA" id="ARBA00004141"/>
    </source>
</evidence>
<feature type="transmembrane region" description="Helical" evidence="5">
    <location>
        <begin position="47"/>
        <end position="68"/>
    </location>
</feature>
<dbReference type="InterPro" id="IPR036513">
    <property type="entry name" value="STAS_dom_sf"/>
</dbReference>
<dbReference type="Gene3D" id="3.30.750.24">
    <property type="entry name" value="STAS domain"/>
    <property type="match status" value="1"/>
</dbReference>
<dbReference type="PROSITE" id="PS50801">
    <property type="entry name" value="STAS"/>
    <property type="match status" value="1"/>
</dbReference>
<feature type="transmembrane region" description="Helical" evidence="5">
    <location>
        <begin position="20"/>
        <end position="40"/>
    </location>
</feature>
<keyword evidence="3 5" id="KW-1133">Transmembrane helix</keyword>
<dbReference type="EMBL" id="VXPY01000094">
    <property type="protein sequence ID" value="MYD91400.1"/>
    <property type="molecule type" value="Genomic_DNA"/>
</dbReference>
<accession>A0A6B1DUA9</accession>
<feature type="transmembrane region" description="Helical" evidence="5">
    <location>
        <begin position="313"/>
        <end position="335"/>
    </location>
</feature>
<dbReference type="Pfam" id="PF01740">
    <property type="entry name" value="STAS"/>
    <property type="match status" value="1"/>
</dbReference>
<dbReference type="GO" id="GO:0016020">
    <property type="term" value="C:membrane"/>
    <property type="evidence" value="ECO:0007669"/>
    <property type="project" value="UniProtKB-SubCell"/>
</dbReference>
<feature type="transmembrane region" description="Helical" evidence="5">
    <location>
        <begin position="74"/>
        <end position="104"/>
    </location>
</feature>
<feature type="transmembrane region" description="Helical" evidence="5">
    <location>
        <begin position="192"/>
        <end position="212"/>
    </location>
</feature>
<keyword evidence="2 5" id="KW-0812">Transmembrane</keyword>
<organism evidence="7">
    <name type="scientific">Caldilineaceae bacterium SB0662_bin_9</name>
    <dbReference type="NCBI Taxonomy" id="2605258"/>
    <lineage>
        <taxon>Bacteria</taxon>
        <taxon>Bacillati</taxon>
        <taxon>Chloroflexota</taxon>
        <taxon>Caldilineae</taxon>
        <taxon>Caldilineales</taxon>
        <taxon>Caldilineaceae</taxon>
    </lineage>
</organism>
<evidence type="ECO:0000256" key="2">
    <source>
        <dbReference type="ARBA" id="ARBA00022692"/>
    </source>
</evidence>
<evidence type="ECO:0000256" key="5">
    <source>
        <dbReference type="SAM" id="Phobius"/>
    </source>
</evidence>
<evidence type="ECO:0000313" key="7">
    <source>
        <dbReference type="EMBL" id="MYD91400.1"/>
    </source>
</evidence>
<feature type="transmembrane region" description="Helical" evidence="5">
    <location>
        <begin position="372"/>
        <end position="396"/>
    </location>
</feature>
<proteinExistence type="predicted"/>